<keyword evidence="2" id="KW-0732">Signal</keyword>
<accession>A0AAJ1UB25</accession>
<keyword evidence="4" id="KW-1185">Reference proteome</keyword>
<evidence type="ECO:0000313" key="4">
    <source>
        <dbReference type="Proteomes" id="UP001227162"/>
    </source>
</evidence>
<evidence type="ECO:0000256" key="1">
    <source>
        <dbReference type="SAM" id="MobiDB-lite"/>
    </source>
</evidence>
<proteinExistence type="predicted"/>
<reference evidence="3" key="2">
    <citation type="submission" date="2023-04" db="EMBL/GenBank/DDBJ databases">
        <title>'Rhodoalgimonas zhirmunskyi' gen. nov., isolated from a red alga.</title>
        <authorList>
            <person name="Nedashkovskaya O.I."/>
            <person name="Otstavnykh N.Y."/>
            <person name="Bystritskaya E.P."/>
            <person name="Balabanova L.A."/>
            <person name="Isaeva M.P."/>
        </authorList>
    </citation>
    <scope>NUCLEOTIDE SEQUENCE</scope>
    <source>
        <strain evidence="3">10Alg 79</strain>
    </source>
</reference>
<evidence type="ECO:0000313" key="3">
    <source>
        <dbReference type="EMBL" id="MDQ2094543.1"/>
    </source>
</evidence>
<feature type="chain" id="PRO_5042581383" evidence="2">
    <location>
        <begin position="20"/>
        <end position="99"/>
    </location>
</feature>
<feature type="region of interest" description="Disordered" evidence="1">
    <location>
        <begin position="21"/>
        <end position="76"/>
    </location>
</feature>
<dbReference type="RefSeq" id="WP_317626139.1">
    <property type="nucleotide sequence ID" value="NZ_JANFFA010000002.1"/>
</dbReference>
<organism evidence="3 4">
    <name type="scientific">Rhodalgimonas zhirmunskyi</name>
    <dbReference type="NCBI Taxonomy" id="2964767"/>
    <lineage>
        <taxon>Bacteria</taxon>
        <taxon>Pseudomonadati</taxon>
        <taxon>Pseudomonadota</taxon>
        <taxon>Alphaproteobacteria</taxon>
        <taxon>Rhodobacterales</taxon>
        <taxon>Roseobacteraceae</taxon>
        <taxon>Rhodalgimonas</taxon>
    </lineage>
</organism>
<protein>
    <submittedName>
        <fullName evidence="3">Uncharacterized protein</fullName>
    </submittedName>
</protein>
<evidence type="ECO:0000256" key="2">
    <source>
        <dbReference type="SAM" id="SignalP"/>
    </source>
</evidence>
<dbReference type="EMBL" id="JANFFA010000002">
    <property type="protein sequence ID" value="MDQ2094543.1"/>
    <property type="molecule type" value="Genomic_DNA"/>
</dbReference>
<comment type="caution">
    <text evidence="3">The sequence shown here is derived from an EMBL/GenBank/DDBJ whole genome shotgun (WGS) entry which is preliminary data.</text>
</comment>
<name>A0AAJ1UB25_9RHOB</name>
<gene>
    <name evidence="3" type="ORF">NOI20_10525</name>
</gene>
<reference evidence="3" key="1">
    <citation type="submission" date="2022-07" db="EMBL/GenBank/DDBJ databases">
        <authorList>
            <person name="Otstavnykh N."/>
            <person name="Isaeva M."/>
            <person name="Bystritskaya E."/>
        </authorList>
    </citation>
    <scope>NUCLEOTIDE SEQUENCE</scope>
    <source>
        <strain evidence="3">10Alg 79</strain>
    </source>
</reference>
<dbReference type="AlphaFoldDB" id="A0AAJ1UB25"/>
<feature type="signal peptide" evidence="2">
    <location>
        <begin position="1"/>
        <end position="19"/>
    </location>
</feature>
<feature type="compositionally biased region" description="Basic and acidic residues" evidence="1">
    <location>
        <begin position="55"/>
        <end position="67"/>
    </location>
</feature>
<dbReference type="Proteomes" id="UP001227162">
    <property type="component" value="Unassembled WGS sequence"/>
</dbReference>
<sequence length="99" mass="10425">MLNGRKTLTAALITGMAFAAGTATAQQQRPPRPDFSAKAAKMNVPEDALMTCLGKPKEGERPARPDPSKISSCLTKSGYKVSKDTVDEALKAGGPPPRK</sequence>